<comment type="caution">
    <text evidence="1">The sequence shown here is derived from an EMBL/GenBank/DDBJ whole genome shotgun (WGS) entry which is preliminary data.</text>
</comment>
<gene>
    <name evidence="1" type="ORF">S01H4_06751</name>
</gene>
<dbReference type="AlphaFoldDB" id="X0ZF50"/>
<dbReference type="GO" id="GO:0016887">
    <property type="term" value="F:ATP hydrolysis activity"/>
    <property type="evidence" value="ECO:0007669"/>
    <property type="project" value="TreeGrafter"/>
</dbReference>
<proteinExistence type="predicted"/>
<reference evidence="1" key="1">
    <citation type="journal article" date="2014" name="Front. Microbiol.">
        <title>High frequency of phylogenetically diverse reductive dehalogenase-homologous genes in deep subseafloor sedimentary metagenomes.</title>
        <authorList>
            <person name="Kawai M."/>
            <person name="Futagami T."/>
            <person name="Toyoda A."/>
            <person name="Takaki Y."/>
            <person name="Nishi S."/>
            <person name="Hori S."/>
            <person name="Arai W."/>
            <person name="Tsubouchi T."/>
            <person name="Morono Y."/>
            <person name="Uchiyama I."/>
            <person name="Ito T."/>
            <person name="Fujiyama A."/>
            <person name="Inagaki F."/>
            <person name="Takami H."/>
        </authorList>
    </citation>
    <scope>NUCLEOTIDE SEQUENCE</scope>
    <source>
        <strain evidence="1">Expedition CK06-06</strain>
    </source>
</reference>
<accession>X0ZF50</accession>
<name>X0ZF50_9ZZZZ</name>
<dbReference type="GO" id="GO:0009898">
    <property type="term" value="C:cytoplasmic side of plasma membrane"/>
    <property type="evidence" value="ECO:0007669"/>
    <property type="project" value="TreeGrafter"/>
</dbReference>
<dbReference type="EMBL" id="BART01002125">
    <property type="protein sequence ID" value="GAG56827.1"/>
    <property type="molecule type" value="Genomic_DNA"/>
</dbReference>
<dbReference type="Gene3D" id="3.40.50.300">
    <property type="entry name" value="P-loop containing nucleotide triphosphate hydrolases"/>
    <property type="match status" value="1"/>
</dbReference>
<dbReference type="PANTHER" id="PTHR43384">
    <property type="entry name" value="SEPTUM SITE-DETERMINING PROTEIN MIND HOMOLOG, CHLOROPLASTIC-RELATED"/>
    <property type="match status" value="1"/>
</dbReference>
<dbReference type="InterPro" id="IPR050625">
    <property type="entry name" value="ParA/MinD_ATPase"/>
</dbReference>
<dbReference type="InterPro" id="IPR027417">
    <property type="entry name" value="P-loop_NTPase"/>
</dbReference>
<evidence type="ECO:0000313" key="1">
    <source>
        <dbReference type="EMBL" id="GAG56827.1"/>
    </source>
</evidence>
<sequence length="253" mass="29018">MNKINGDESKIVLFSGSKGGCGCSFITYCVSTYLARETTKNILLLDLNIGKKDSRLVFNLTGDSYRDLGDIEEVINELDISILRRLVINFKNSLNLILPPIKIEKNKIVCKDYLEKFLEVLKEHFDIICIDFPNYLLTQNKMCLKDFVDKIIFISLPDLISVNNLNVLANNIIYDESSYDFDILINKFNTRPAISPASLNTILNYPINAFIPYDRDIEFLILNRGPDSIFNYNLRIVNNISAFSKKIYEDLSK</sequence>
<evidence type="ECO:0008006" key="2">
    <source>
        <dbReference type="Google" id="ProtNLM"/>
    </source>
</evidence>
<protein>
    <recommendedName>
        <fullName evidence="2">AAA domain-containing protein</fullName>
    </recommendedName>
</protein>
<dbReference type="GO" id="GO:0005829">
    <property type="term" value="C:cytosol"/>
    <property type="evidence" value="ECO:0007669"/>
    <property type="project" value="TreeGrafter"/>
</dbReference>
<dbReference type="PANTHER" id="PTHR43384:SF13">
    <property type="entry name" value="SLR0110 PROTEIN"/>
    <property type="match status" value="1"/>
</dbReference>
<organism evidence="1">
    <name type="scientific">marine sediment metagenome</name>
    <dbReference type="NCBI Taxonomy" id="412755"/>
    <lineage>
        <taxon>unclassified sequences</taxon>
        <taxon>metagenomes</taxon>
        <taxon>ecological metagenomes</taxon>
    </lineage>
</organism>
<dbReference type="GO" id="GO:0051782">
    <property type="term" value="P:negative regulation of cell division"/>
    <property type="evidence" value="ECO:0007669"/>
    <property type="project" value="TreeGrafter"/>
</dbReference>
<dbReference type="GO" id="GO:0005524">
    <property type="term" value="F:ATP binding"/>
    <property type="evidence" value="ECO:0007669"/>
    <property type="project" value="TreeGrafter"/>
</dbReference>
<dbReference type="SUPFAM" id="SSF52540">
    <property type="entry name" value="P-loop containing nucleoside triphosphate hydrolases"/>
    <property type="match status" value="1"/>
</dbReference>